<keyword evidence="1" id="KW-0614">Plasmid</keyword>
<dbReference type="EMBL" id="CP015269">
    <property type="protein sequence ID" value="ASL18398.1"/>
    <property type="molecule type" value="Genomic_DNA"/>
</dbReference>
<protein>
    <recommendedName>
        <fullName evidence="3">Tryptophanase</fullName>
    </recommendedName>
</protein>
<evidence type="ECO:0000313" key="2">
    <source>
        <dbReference type="Proteomes" id="UP000198286"/>
    </source>
</evidence>
<dbReference type="AlphaFoldDB" id="A0A7U5MRL7"/>
<evidence type="ECO:0000313" key="1">
    <source>
        <dbReference type="EMBL" id="ASL18398.1"/>
    </source>
</evidence>
<name>A0A7U5MRL7_MYCIT</name>
<organism evidence="1 2">
    <name type="scientific">Mycobacterium intracellulare subsp. chimaera</name>
    <dbReference type="NCBI Taxonomy" id="222805"/>
    <lineage>
        <taxon>Bacteria</taxon>
        <taxon>Bacillati</taxon>
        <taxon>Actinomycetota</taxon>
        <taxon>Actinomycetes</taxon>
        <taxon>Mycobacteriales</taxon>
        <taxon>Mycobacteriaceae</taxon>
        <taxon>Mycobacterium</taxon>
        <taxon>Mycobacterium avium complex (MAC)</taxon>
    </lineage>
</organism>
<accession>A0A7U5MRL7</accession>
<dbReference type="RefSeq" id="WP_089152596.1">
    <property type="nucleotide sequence ID" value="NZ_CP015269.1"/>
</dbReference>
<dbReference type="Proteomes" id="UP000198286">
    <property type="component" value="Plasmid unnamed 2"/>
</dbReference>
<geneLocation type="plasmid" evidence="1 2">
    <name>unnamed 2</name>
</geneLocation>
<gene>
    <name evidence="1" type="ORF">MYCOZU2_06053</name>
</gene>
<sequence length="93" mass="10389">MNDWTESELAWQLADQIGPLLADPDRDQLYTTIGAGHSFIAIDKMLQIIVQRHLTVPRELVATVAEWLGAYAHSHDAPRLNELLCVIKGLQQG</sequence>
<evidence type="ECO:0008006" key="3">
    <source>
        <dbReference type="Google" id="ProtNLM"/>
    </source>
</evidence>
<reference evidence="1 2" key="1">
    <citation type="journal article" date="2017" name="Lancet Infect. Dis.">
        <title>Global outbreak of severe Mycobacterium chimaera disease after cardiac surgery: a molecular epidemiological study.</title>
        <authorList>
            <person name="van Ingen J."/>
            <person name="Kohl T."/>
            <person name="Kranzer K."/>
            <person name="Hasse B."/>
            <person name="Keller P."/>
            <person name="Szafranska A."/>
            <person name="Hillemann D."/>
            <person name="Chand M."/>
            <person name="Schreiber P."/>
            <person name="Sommerstein R."/>
            <person name="Berger C."/>
            <person name="Genoni M."/>
            <person name="Ruegg C."/>
            <person name="Troillet N."/>
            <person name="Widmer A.F."/>
            <person name="Becker S.L."/>
            <person name="Herrmann M."/>
            <person name="Eckmanns T."/>
            <person name="Haller S."/>
            <person name="Hoeller C."/>
            <person name="Debast S.B."/>
            <person name="Wolfhagen M.J."/>
            <person name="Hopman J."/>
            <person name="Kluytmans J."/>
            <person name="Langelaar M."/>
            <person name="Notermans D.W."/>
            <person name="ten Oever J."/>
            <person name="van den Barselaar P."/>
            <person name="Vonk A.B.A."/>
            <person name="Vos M.C."/>
            <person name="Ahmed N."/>
            <person name="Brown T."/>
            <person name="Crook D."/>
            <person name="Lamagni T."/>
            <person name="Phin N."/>
            <person name="Smith E.G."/>
            <person name="Zambon M."/>
            <person name="Serr A."/>
            <person name="Goetting T."/>
            <person name="Ebner W."/>
            <person name="Thuermer A."/>
            <person name="Utpatel C."/>
            <person name="Sproer C."/>
            <person name="Bunk B."/>
            <person name="Nubel U."/>
            <person name="Bloemberg G."/>
            <person name="Bottger E."/>
            <person name="Niemann S."/>
            <person name="Wagner D."/>
            <person name="Sax H."/>
        </authorList>
    </citation>
    <scope>NUCLEOTIDE SEQUENCE [LARGE SCALE GENOMIC DNA]</scope>
    <source>
        <strain evidence="1 2">ZUERICH-2</strain>
        <plasmid evidence="1 2">unnamed 2</plasmid>
    </source>
</reference>
<proteinExistence type="predicted"/>